<gene>
    <name evidence="3" type="ordered locus">Phep_2642</name>
</gene>
<dbReference type="SUPFAM" id="SSF69318">
    <property type="entry name" value="Integrin alpha N-terminal domain"/>
    <property type="match status" value="1"/>
</dbReference>
<keyword evidence="4" id="KW-1185">Reference proteome</keyword>
<evidence type="ECO:0000256" key="1">
    <source>
        <dbReference type="ARBA" id="ARBA00022729"/>
    </source>
</evidence>
<dbReference type="RefSeq" id="WP_015808454.1">
    <property type="nucleotide sequence ID" value="NC_013061.1"/>
</dbReference>
<keyword evidence="1" id="KW-0732">Signal</keyword>
<dbReference type="InterPro" id="IPR013517">
    <property type="entry name" value="FG-GAP"/>
</dbReference>
<accession>C6Y0D1</accession>
<dbReference type="eggNOG" id="COG1409">
    <property type="taxonomic scope" value="Bacteria"/>
</dbReference>
<dbReference type="STRING" id="485917.Phep_2642"/>
<evidence type="ECO:0000313" key="4">
    <source>
        <dbReference type="Proteomes" id="UP000000852"/>
    </source>
</evidence>
<dbReference type="SUPFAM" id="SSF56300">
    <property type="entry name" value="Metallo-dependent phosphatases"/>
    <property type="match status" value="1"/>
</dbReference>
<organism evidence="3 4">
    <name type="scientific">Pedobacter heparinus (strain ATCC 13125 / DSM 2366 / CIP 104194 / JCM 7457 / NBRC 12017 / NCIMB 9290 / NRRL B-14731 / HIM 762-3)</name>
    <dbReference type="NCBI Taxonomy" id="485917"/>
    <lineage>
        <taxon>Bacteria</taxon>
        <taxon>Pseudomonadati</taxon>
        <taxon>Bacteroidota</taxon>
        <taxon>Sphingobacteriia</taxon>
        <taxon>Sphingobacteriales</taxon>
        <taxon>Sphingobacteriaceae</taxon>
        <taxon>Pedobacter</taxon>
    </lineage>
</organism>
<dbReference type="Proteomes" id="UP000000852">
    <property type="component" value="Chromosome"/>
</dbReference>
<dbReference type="PANTHER" id="PTHR39431">
    <property type="entry name" value="FRPA/C-RELATED PROTEIN"/>
    <property type="match status" value="1"/>
</dbReference>
<dbReference type="Gene3D" id="3.60.21.10">
    <property type="match status" value="1"/>
</dbReference>
<dbReference type="EMBL" id="CP001681">
    <property type="protein sequence ID" value="ACU04843.1"/>
    <property type="molecule type" value="Genomic_DNA"/>
</dbReference>
<dbReference type="Gene3D" id="2.40.128.340">
    <property type="match status" value="1"/>
</dbReference>
<sequence>MKNETFICLTKYRSLVKKAVLPVMIGISSVSCKDFDNLEVTSKENAASRSAVAGQVSSGSDFTIVVLSDTQYYVEGTPATPKINMNMYLDQIQWIIDNKTTENIAYVAHVGDMTDNGDNSSVQWPNNAKALYKLDTAGIAYGPCVGNHDQYPNGSNAGGGPLTSTTNQFNQYFGVAHFTGKPWYGGNYGTNNDTHYDLFSAGGIDFIAISIEYDLNNQQWNAVNTWAYNLLTTYPSRKAIVTTHFVTGGHSQYDYNNDFHPFSAQAQAIYDRLKSLPNLFLFLGGHVNGEGYRQDTYNGKTVKTMVSDYQFYKDPDGVSNGGNGYMRLIKISPENDKVTVKTYSPYLENRSISPFFLTDANSQFELPLFHDERASRTCDINQDGKTELTLYSGGTWKVAGMSNATWGVSSDIPVPADYNGDGKAEITSFRPSTGQWIARSATGSVLFDHAWGSISGDTPVPGDYDADGRADIAVYRPSTGAWIGRAYSGGTLFNIIWGISTDIPVPGDYDGDGRIDIVVYRRSAGAWIARDPSDGSVLFNRTWGVSTDIPVPGDYNGDGKTDILVFRPSTREWIARNPANGSVLFNIAWGNSGDIPAPGDYDGDGTTDVAVYRPSTNQLLINGGGTVTLGASGDKLVNLPYHIRKFFFP</sequence>
<dbReference type="InterPro" id="IPR029052">
    <property type="entry name" value="Metallo-depent_PP-like"/>
</dbReference>
<dbReference type="OrthoDB" id="9772095at2"/>
<reference evidence="3 4" key="1">
    <citation type="journal article" date="2009" name="Stand. Genomic Sci.">
        <title>Complete genome sequence of Pedobacter heparinus type strain (HIM 762-3).</title>
        <authorList>
            <person name="Han C."/>
            <person name="Spring S."/>
            <person name="Lapidus A."/>
            <person name="Del Rio T.G."/>
            <person name="Tice H."/>
            <person name="Copeland A."/>
            <person name="Cheng J.F."/>
            <person name="Lucas S."/>
            <person name="Chen F."/>
            <person name="Nolan M."/>
            <person name="Bruce D."/>
            <person name="Goodwin L."/>
            <person name="Pitluck S."/>
            <person name="Ivanova N."/>
            <person name="Mavromatis K."/>
            <person name="Mikhailova N."/>
            <person name="Pati A."/>
            <person name="Chen A."/>
            <person name="Palaniappan K."/>
            <person name="Land M."/>
            <person name="Hauser L."/>
            <person name="Chang Y.J."/>
            <person name="Jeffries C.C."/>
            <person name="Saunders E."/>
            <person name="Chertkov O."/>
            <person name="Brettin T."/>
            <person name="Goker M."/>
            <person name="Rohde M."/>
            <person name="Bristow J."/>
            <person name="Eisen J.A."/>
            <person name="Markowitz V."/>
            <person name="Hugenholtz P."/>
            <person name="Kyrpides N.C."/>
            <person name="Klenk H.P."/>
            <person name="Detter J.C."/>
        </authorList>
    </citation>
    <scope>NUCLEOTIDE SEQUENCE [LARGE SCALE GENOMIC DNA]</scope>
    <source>
        <strain evidence="4">ATCC 13125 / DSM 2366 / CIP 104194 / JCM 7457 / NBRC 12017 / NCIMB 9290 / NRRL B-14731 / HIM 762-3</strain>
    </source>
</reference>
<feature type="domain" description="Calcineurin-like phosphoesterase" evidence="2">
    <location>
        <begin position="63"/>
        <end position="213"/>
    </location>
</feature>
<dbReference type="HOGENOM" id="CLU_443876_0_0_10"/>
<name>C6Y0D1_PEDHD</name>
<dbReference type="Pfam" id="PF13517">
    <property type="entry name" value="FG-GAP_3"/>
    <property type="match status" value="1"/>
</dbReference>
<dbReference type="KEGG" id="phe:Phep_2642"/>
<dbReference type="InterPro" id="IPR004843">
    <property type="entry name" value="Calcineurin-like_PHP"/>
</dbReference>
<proteinExistence type="predicted"/>
<dbReference type="PANTHER" id="PTHR39431:SF1">
    <property type="entry name" value="FRPA_C-RELATED PROTEIN"/>
    <property type="match status" value="1"/>
</dbReference>
<dbReference type="AlphaFoldDB" id="C6Y0D1"/>
<protein>
    <submittedName>
        <fullName evidence="3">Metallophosphoesterase</fullName>
    </submittedName>
</protein>
<dbReference type="InterPro" id="IPR028994">
    <property type="entry name" value="Integrin_alpha_N"/>
</dbReference>
<dbReference type="Pfam" id="PF00149">
    <property type="entry name" value="Metallophos"/>
    <property type="match status" value="1"/>
</dbReference>
<evidence type="ECO:0000259" key="2">
    <source>
        <dbReference type="Pfam" id="PF00149"/>
    </source>
</evidence>
<evidence type="ECO:0000313" key="3">
    <source>
        <dbReference type="EMBL" id="ACU04843.1"/>
    </source>
</evidence>
<dbReference type="PROSITE" id="PS51257">
    <property type="entry name" value="PROKAR_LIPOPROTEIN"/>
    <property type="match status" value="1"/>
</dbReference>